<evidence type="ECO:0000256" key="2">
    <source>
        <dbReference type="ARBA" id="ARBA00022801"/>
    </source>
</evidence>
<dbReference type="Pfam" id="PF00331">
    <property type="entry name" value="Glyco_hydro_10"/>
    <property type="match status" value="1"/>
</dbReference>
<sequence>MLKGGFTANRDIKANFHFSSNNTDAELWVDSVSLMPFTKLEWQAHQNKMIEQVRKRKVKIHVETRDGHKLPGAKINIDQTRPKFLIGSGSAETILTNKAYQDYFTARFTAVTPHNELKWYFTENFPDHENYTVPDAMVAFFKKHKIAIRGHTVLWADTNRTQWWVKQMQPRDILKAAIRRVGSVVSRYSGDIIGWDVMNENLHNSFYEEKLGPNASAMIYQIVHAMDPNTPLFLNEYNTMELPTDPAVIPSKYVAKYREMRAFPGNENLPVYFGLQGHFYRRPMVSHIRAVFDILGATGMKIWITELDTLRGPLQAVQLEEVMREAYSHPAVEGIIVWGGWKPKGCAEMCLVDNNFKNLPPGDVVDKLIKEWKTTDVKGVTDENGVFEHDVFLGEYTLTFTHPSIARFGTKTFNVPSGEGPLELRVCM</sequence>
<organism evidence="6 7">
    <name type="scientific">Phtheirospermum japonicum</name>
    <dbReference type="NCBI Taxonomy" id="374723"/>
    <lineage>
        <taxon>Eukaryota</taxon>
        <taxon>Viridiplantae</taxon>
        <taxon>Streptophyta</taxon>
        <taxon>Embryophyta</taxon>
        <taxon>Tracheophyta</taxon>
        <taxon>Spermatophyta</taxon>
        <taxon>Magnoliopsida</taxon>
        <taxon>eudicotyledons</taxon>
        <taxon>Gunneridae</taxon>
        <taxon>Pentapetalae</taxon>
        <taxon>asterids</taxon>
        <taxon>lamiids</taxon>
        <taxon>Lamiales</taxon>
        <taxon>Orobanchaceae</taxon>
        <taxon>Orobanchaceae incertae sedis</taxon>
        <taxon>Phtheirospermum</taxon>
    </lineage>
</organism>
<dbReference type="SUPFAM" id="SSF51445">
    <property type="entry name" value="(Trans)glycosidases"/>
    <property type="match status" value="1"/>
</dbReference>
<dbReference type="GO" id="GO:0031176">
    <property type="term" value="F:endo-1,4-beta-xylanase activity"/>
    <property type="evidence" value="ECO:0007669"/>
    <property type="project" value="UniProtKB-ARBA"/>
</dbReference>
<dbReference type="PANTHER" id="PTHR31490">
    <property type="entry name" value="GLYCOSYL HYDROLASE"/>
    <property type="match status" value="1"/>
</dbReference>
<accession>A0A830BHE0</accession>
<evidence type="ECO:0000256" key="4">
    <source>
        <dbReference type="ARBA" id="ARBA00023326"/>
    </source>
</evidence>
<name>A0A830BHE0_9LAMI</name>
<keyword evidence="7" id="KW-1185">Reference proteome</keyword>
<dbReference type="PANTHER" id="PTHR31490:SF80">
    <property type="entry name" value="ENDO-1,4-BETA-XYLANASE A-LIKE ISOFORM X1"/>
    <property type="match status" value="1"/>
</dbReference>
<keyword evidence="3" id="KW-0119">Carbohydrate metabolism</keyword>
<keyword evidence="2 6" id="KW-0378">Hydrolase</keyword>
<evidence type="ECO:0000259" key="5">
    <source>
        <dbReference type="PROSITE" id="PS51760"/>
    </source>
</evidence>
<dbReference type="InterPro" id="IPR044846">
    <property type="entry name" value="GH10"/>
</dbReference>
<dbReference type="Gene3D" id="3.20.20.80">
    <property type="entry name" value="Glycosidases"/>
    <property type="match status" value="1"/>
</dbReference>
<keyword evidence="6" id="KW-0858">Xylan degradation</keyword>
<keyword evidence="4" id="KW-0624">Polysaccharide degradation</keyword>
<dbReference type="InterPro" id="IPR017853">
    <property type="entry name" value="GH"/>
</dbReference>
<dbReference type="Proteomes" id="UP000653305">
    <property type="component" value="Unassembled WGS sequence"/>
</dbReference>
<evidence type="ECO:0000313" key="6">
    <source>
        <dbReference type="EMBL" id="GFP86777.1"/>
    </source>
</evidence>
<gene>
    <name evidence="6" type="ORF">PHJA_000821500</name>
</gene>
<keyword evidence="6" id="KW-0326">Glycosidase</keyword>
<dbReference type="SMART" id="SM00633">
    <property type="entry name" value="Glyco_10"/>
    <property type="match status" value="1"/>
</dbReference>
<comment type="caution">
    <text evidence="6">The sequence shown here is derived from an EMBL/GenBank/DDBJ whole genome shotgun (WGS) entry which is preliminary data.</text>
</comment>
<protein>
    <submittedName>
        <fullName evidence="6">Endo-1 4-beta-xylanase 2</fullName>
    </submittedName>
</protein>
<dbReference type="AlphaFoldDB" id="A0A830BHE0"/>
<reference evidence="6" key="1">
    <citation type="submission" date="2020-07" db="EMBL/GenBank/DDBJ databases">
        <title>Ethylene signaling mediates host invasion by parasitic plants.</title>
        <authorList>
            <person name="Yoshida S."/>
        </authorList>
    </citation>
    <scope>NUCLEOTIDE SEQUENCE</scope>
    <source>
        <strain evidence="6">Okayama</strain>
    </source>
</reference>
<dbReference type="GO" id="GO:0045493">
    <property type="term" value="P:xylan catabolic process"/>
    <property type="evidence" value="ECO:0007669"/>
    <property type="project" value="UniProtKB-KW"/>
</dbReference>
<dbReference type="EMBL" id="BMAC01000132">
    <property type="protein sequence ID" value="GFP86777.1"/>
    <property type="molecule type" value="Genomic_DNA"/>
</dbReference>
<proteinExistence type="inferred from homology"/>
<evidence type="ECO:0000313" key="7">
    <source>
        <dbReference type="Proteomes" id="UP000653305"/>
    </source>
</evidence>
<dbReference type="InterPro" id="IPR001000">
    <property type="entry name" value="GH10_dom"/>
</dbReference>
<feature type="domain" description="GH10" evidence="5">
    <location>
        <begin position="78"/>
        <end position="368"/>
    </location>
</feature>
<evidence type="ECO:0000256" key="1">
    <source>
        <dbReference type="ARBA" id="ARBA00007495"/>
    </source>
</evidence>
<evidence type="ECO:0000256" key="3">
    <source>
        <dbReference type="ARBA" id="ARBA00023277"/>
    </source>
</evidence>
<dbReference type="OrthoDB" id="3055998at2759"/>
<comment type="similarity">
    <text evidence="1">Belongs to the glycosyl hydrolase 10 (cellulase F) family.</text>
</comment>
<dbReference type="PROSITE" id="PS51760">
    <property type="entry name" value="GH10_2"/>
    <property type="match status" value="1"/>
</dbReference>